<dbReference type="Proteomes" id="UP001151287">
    <property type="component" value="Unassembled WGS sequence"/>
</dbReference>
<comment type="caution">
    <text evidence="1">The sequence shown here is derived from an EMBL/GenBank/DDBJ whole genome shotgun (WGS) entry which is preliminary data.</text>
</comment>
<organism evidence="1 2">
    <name type="scientific">Rhynchospora breviuscula</name>
    <dbReference type="NCBI Taxonomy" id="2022672"/>
    <lineage>
        <taxon>Eukaryota</taxon>
        <taxon>Viridiplantae</taxon>
        <taxon>Streptophyta</taxon>
        <taxon>Embryophyta</taxon>
        <taxon>Tracheophyta</taxon>
        <taxon>Spermatophyta</taxon>
        <taxon>Magnoliopsida</taxon>
        <taxon>Liliopsida</taxon>
        <taxon>Poales</taxon>
        <taxon>Cyperaceae</taxon>
        <taxon>Cyperoideae</taxon>
        <taxon>Rhynchosporeae</taxon>
        <taxon>Rhynchospora</taxon>
    </lineage>
</organism>
<sequence>MNSAQDGTDTAPSFFLSFFSDKQRGRRQSMALTLLSPSLSPLSPSFKNLSPTISTSHSTTFSSLSPFTSSLPSSPSPLLRAYCSSKDGTTSEKPSVRSFDDEFLRRISGLKDADQVFVAITESGGRNGVDTSDCNSLIAAAFERGNAELPLSLFDAMRLGFSPDDGLDGKVVTDTWRWPRPDIHTYALLVQGLATSLRVNDAIRIIGYVCGMGISSGEEVLFGLVIQCPTCKVAIAVAQPQNGIQIASCSKCRYKYELYSGDIVSIESEEISMDTSGWEKALIFLKVKKDELPSAIHSIVVRTPSGTARTHRFATKTADLPAQEGERVTISLSAPSNSYRELGPLKLSPRSAGLRPSEPLCLTNHATGQVSELLRPPDAKAGSGFINPYVVAGSLAFLASGDVVSGFFDPGVPRIISATVLASAAMGTVVNQVVLPELRKLPEKMVDVVALKQQLLSQYDLLQNRIKDLRQAAEKEVWMLARMSQLENKIVAVGEPSYRARRGRVKRVRENLESALLARIELIESYAKISSMIEIEVEMDSDVVVAEAASSAERISEQIQQIMEIDNLEEQWRLQAEANDEVERLLNSDTLSNERT</sequence>
<dbReference type="OrthoDB" id="2017681at2759"/>
<dbReference type="AlphaFoldDB" id="A0A9Q0HKS7"/>
<name>A0A9Q0HKS7_9POAL</name>
<keyword evidence="2" id="KW-1185">Reference proteome</keyword>
<accession>A0A9Q0HKS7</accession>
<dbReference type="InterPro" id="IPR011990">
    <property type="entry name" value="TPR-like_helical_dom_sf"/>
</dbReference>
<reference evidence="1" key="1">
    <citation type="journal article" date="2022" name="Cell">
        <title>Repeat-based holocentromeres influence genome architecture and karyotype evolution.</title>
        <authorList>
            <person name="Hofstatter P.G."/>
            <person name="Thangavel G."/>
            <person name="Lux T."/>
            <person name="Neumann P."/>
            <person name="Vondrak T."/>
            <person name="Novak P."/>
            <person name="Zhang M."/>
            <person name="Costa L."/>
            <person name="Castellani M."/>
            <person name="Scott A."/>
            <person name="Toegelov H."/>
            <person name="Fuchs J."/>
            <person name="Mata-Sucre Y."/>
            <person name="Dias Y."/>
            <person name="Vanzela A.L.L."/>
            <person name="Huettel B."/>
            <person name="Almeida C.C.S."/>
            <person name="Simkova H."/>
            <person name="Souza G."/>
            <person name="Pedrosa-Harand A."/>
            <person name="Macas J."/>
            <person name="Mayer K.F.X."/>
            <person name="Houben A."/>
            <person name="Marques A."/>
        </authorList>
    </citation>
    <scope>NUCLEOTIDE SEQUENCE</scope>
    <source>
        <strain evidence="1">RhyBre1mFocal</strain>
    </source>
</reference>
<dbReference type="Gene3D" id="1.25.40.10">
    <property type="entry name" value="Tetratricopeptide repeat domain"/>
    <property type="match status" value="1"/>
</dbReference>
<dbReference type="PANTHER" id="PTHR37381:SF1">
    <property type="entry name" value="PENTATRICOPEPTIDE REPEAT (PPR) SUPERFAMILY PROTEIN"/>
    <property type="match status" value="1"/>
</dbReference>
<gene>
    <name evidence="1" type="ORF">LUZ63_014017</name>
</gene>
<protein>
    <submittedName>
        <fullName evidence="1">Uncharacterized protein</fullName>
    </submittedName>
</protein>
<proteinExistence type="predicted"/>
<evidence type="ECO:0000313" key="2">
    <source>
        <dbReference type="Proteomes" id="UP001151287"/>
    </source>
</evidence>
<dbReference type="EMBL" id="JAMQYH010000004">
    <property type="protein sequence ID" value="KAJ1689862.1"/>
    <property type="molecule type" value="Genomic_DNA"/>
</dbReference>
<evidence type="ECO:0000313" key="1">
    <source>
        <dbReference type="EMBL" id="KAJ1689862.1"/>
    </source>
</evidence>
<dbReference type="PANTHER" id="PTHR37381">
    <property type="entry name" value="PENTATRICOPEPTIDE REPEAT (PPR) SUPERFAMILY PROTEIN"/>
    <property type="match status" value="1"/>
</dbReference>